<keyword evidence="1" id="KW-0472">Membrane</keyword>
<comment type="caution">
    <text evidence="2">The sequence shown here is derived from an EMBL/GenBank/DDBJ whole genome shotgun (WGS) entry which is preliminary data.</text>
</comment>
<evidence type="ECO:0000313" key="2">
    <source>
        <dbReference type="EMBL" id="EDP97669.1"/>
    </source>
</evidence>
<organism evidence="2 3">
    <name type="scientific">Kordia algicida OT-1</name>
    <dbReference type="NCBI Taxonomy" id="391587"/>
    <lineage>
        <taxon>Bacteria</taxon>
        <taxon>Pseudomonadati</taxon>
        <taxon>Bacteroidota</taxon>
        <taxon>Flavobacteriia</taxon>
        <taxon>Flavobacteriales</taxon>
        <taxon>Flavobacteriaceae</taxon>
        <taxon>Kordia</taxon>
    </lineage>
</organism>
<keyword evidence="1" id="KW-0812">Transmembrane</keyword>
<evidence type="ECO:0000313" key="3">
    <source>
        <dbReference type="Proteomes" id="UP000002945"/>
    </source>
</evidence>
<dbReference type="HOGENOM" id="CLU_2734778_0_0_10"/>
<keyword evidence="1" id="KW-1133">Transmembrane helix</keyword>
<gene>
    <name evidence="2" type="ORF">KAOT1_20942</name>
</gene>
<proteinExistence type="predicted"/>
<name>A9DMB5_9FLAO</name>
<protein>
    <submittedName>
        <fullName evidence="2">Uncharacterized protein</fullName>
    </submittedName>
</protein>
<accession>A9DMB5</accession>
<reference evidence="2 3" key="1">
    <citation type="journal article" date="2011" name="J. Bacteriol.">
        <title>Genome sequence of the algicidal bacterium Kordia algicida OT-1.</title>
        <authorList>
            <person name="Lee H.S."/>
            <person name="Kang S.G."/>
            <person name="Kwon K.K."/>
            <person name="Lee J.H."/>
            <person name="Kim S.J."/>
        </authorList>
    </citation>
    <scope>NUCLEOTIDE SEQUENCE [LARGE SCALE GENOMIC DNA]</scope>
    <source>
        <strain evidence="2 3">OT-1</strain>
    </source>
</reference>
<dbReference type="STRING" id="391587.KAOT1_20942"/>
<evidence type="ECO:0000256" key="1">
    <source>
        <dbReference type="SAM" id="Phobius"/>
    </source>
</evidence>
<feature type="transmembrane region" description="Helical" evidence="1">
    <location>
        <begin position="42"/>
        <end position="62"/>
    </location>
</feature>
<keyword evidence="3" id="KW-1185">Reference proteome</keyword>
<sequence>MKTFLSFIAALRNEKKTKTELKNSNFLANQKSLNHFDIHESALKIFIALFLCFYFRNFTILLKTKTLNTYE</sequence>
<dbReference type="EMBL" id="ABIB01000002">
    <property type="protein sequence ID" value="EDP97669.1"/>
    <property type="molecule type" value="Genomic_DNA"/>
</dbReference>
<dbReference type="AlphaFoldDB" id="A9DMB5"/>
<dbReference type="Proteomes" id="UP000002945">
    <property type="component" value="Unassembled WGS sequence"/>
</dbReference>